<evidence type="ECO:0000313" key="1">
    <source>
        <dbReference type="EMBL" id="KAF3069263.1"/>
    </source>
</evidence>
<protein>
    <submittedName>
        <fullName evidence="1">Uncharacterized protein</fullName>
    </submittedName>
</protein>
<proteinExistence type="predicted"/>
<name>A0A9P5CCI1_9HYPO</name>
<sequence>MTDPVAHGMPWSVIPVLRNVEAAVQFRATGMLCIWKNLFVSVYSGYAEWTGDGKLSSSSGSVWLRDDEFCLVDGMRGNCIGE</sequence>
<organism evidence="1 2">
    <name type="scientific">Trichoderma lentiforme</name>
    <dbReference type="NCBI Taxonomy" id="1567552"/>
    <lineage>
        <taxon>Eukaryota</taxon>
        <taxon>Fungi</taxon>
        <taxon>Dikarya</taxon>
        <taxon>Ascomycota</taxon>
        <taxon>Pezizomycotina</taxon>
        <taxon>Sordariomycetes</taxon>
        <taxon>Hypocreomycetidae</taxon>
        <taxon>Hypocreales</taxon>
        <taxon>Hypocreaceae</taxon>
        <taxon>Trichoderma</taxon>
    </lineage>
</organism>
<dbReference type="Proteomes" id="UP000801864">
    <property type="component" value="Unassembled WGS sequence"/>
</dbReference>
<keyword evidence="2" id="KW-1185">Reference proteome</keyword>
<reference evidence="1 2" key="1">
    <citation type="submission" date="2018-06" db="EMBL/GenBank/DDBJ databases">
        <title>Genome analysis of cellulolytic fungus Trichoderma lentiforme CFAM-422.</title>
        <authorList>
            <person name="Steindorff A.S."/>
            <person name="Formighieri E.F."/>
            <person name="Midorikawa G.E.O."/>
            <person name="Tamietti M.S."/>
            <person name="Ramos E.Z."/>
            <person name="Silva A.S."/>
            <person name="Bon E.P.S."/>
            <person name="Mendes T.D."/>
            <person name="Damaso M.C.T."/>
            <person name="Favaro L.C.L."/>
        </authorList>
    </citation>
    <scope>NUCLEOTIDE SEQUENCE [LARGE SCALE GENOMIC DNA]</scope>
    <source>
        <strain evidence="1 2">CFAM-422</strain>
    </source>
</reference>
<gene>
    <name evidence="1" type="ORF">CFAM422_007378</name>
</gene>
<evidence type="ECO:0000313" key="2">
    <source>
        <dbReference type="Proteomes" id="UP000801864"/>
    </source>
</evidence>
<accession>A0A9P5CCI1</accession>
<comment type="caution">
    <text evidence="1">The sequence shown here is derived from an EMBL/GenBank/DDBJ whole genome shotgun (WGS) entry which is preliminary data.</text>
</comment>
<dbReference type="EMBL" id="QLNT01000012">
    <property type="protein sequence ID" value="KAF3069263.1"/>
    <property type="molecule type" value="Genomic_DNA"/>
</dbReference>
<dbReference type="AlphaFoldDB" id="A0A9P5CCI1"/>